<accession>A0ABT2PWV5</accession>
<dbReference type="RefSeq" id="WP_262095350.1">
    <property type="nucleotide sequence ID" value="NZ_JAOEGN010000001.1"/>
</dbReference>
<proteinExistence type="predicted"/>
<dbReference type="Proteomes" id="UP001209076">
    <property type="component" value="Unassembled WGS sequence"/>
</dbReference>
<comment type="caution">
    <text evidence="2">The sequence shown here is derived from an EMBL/GenBank/DDBJ whole genome shotgun (WGS) entry which is preliminary data.</text>
</comment>
<organism evidence="2 3">
    <name type="scientific">Paracholeplasma vituli</name>
    <dbReference type="NCBI Taxonomy" id="69473"/>
    <lineage>
        <taxon>Bacteria</taxon>
        <taxon>Bacillati</taxon>
        <taxon>Mycoplasmatota</taxon>
        <taxon>Mollicutes</taxon>
        <taxon>Acholeplasmatales</taxon>
        <taxon>Acholeplasmataceae</taxon>
        <taxon>Paracholeplasma</taxon>
    </lineage>
</organism>
<feature type="signal peptide" evidence="1">
    <location>
        <begin position="1"/>
        <end position="19"/>
    </location>
</feature>
<evidence type="ECO:0000313" key="2">
    <source>
        <dbReference type="EMBL" id="MCU0104138.1"/>
    </source>
</evidence>
<gene>
    <name evidence="2" type="ORF">N7603_00490</name>
</gene>
<keyword evidence="3" id="KW-1185">Reference proteome</keyword>
<dbReference type="EMBL" id="JAOEGN010000001">
    <property type="protein sequence ID" value="MCU0104138.1"/>
    <property type="molecule type" value="Genomic_DNA"/>
</dbReference>
<sequence>MKKSLILFCMLGLFMTLTACNQKPPNPESKVIELIQDNHFRNGFVISPADNEPQPDNRYPLDYNLTYGTPTGQIAWLLGQAGNRFGLADDYALNGKKVAYVDGFYTIEDPSKKLIINPDTGEITFVLNTSKEYLRPRESKEAWPHLLIQQGLSQNVSVSDVESIVLSLSIQLNSLVNHMSNAEYNASLHTAQFLMYIVVRSNAAADAGEYMWFGIPFFDARYPLMQENGMIDAGTSGNTGKFIYQMPQIDFMPNGLQVGVHNDINIDLIPYFARALMLAKQQGALLNTEVEDLYLTNMNIGYEIPGTYDVSITLQNFSLKATKK</sequence>
<evidence type="ECO:0000313" key="3">
    <source>
        <dbReference type="Proteomes" id="UP001209076"/>
    </source>
</evidence>
<evidence type="ECO:0008006" key="4">
    <source>
        <dbReference type="Google" id="ProtNLM"/>
    </source>
</evidence>
<dbReference type="PROSITE" id="PS51257">
    <property type="entry name" value="PROKAR_LIPOPROTEIN"/>
    <property type="match status" value="1"/>
</dbReference>
<name>A0ABT2PWV5_9MOLU</name>
<reference evidence="3" key="1">
    <citation type="submission" date="2023-07" db="EMBL/GenBank/DDBJ databases">
        <title>Novel Mycoplasma species identified in domestic and wild animals.</title>
        <authorList>
            <person name="Volokhov D.V."/>
            <person name="Furtak V.A."/>
            <person name="Zagorodnyaya T.A."/>
        </authorList>
    </citation>
    <scope>NUCLEOTIDE SEQUENCE [LARGE SCALE GENOMIC DNA]</scope>
    <source>
        <strain evidence="3">92-19</strain>
    </source>
</reference>
<feature type="chain" id="PRO_5047293848" description="Lipoprotein" evidence="1">
    <location>
        <begin position="20"/>
        <end position="324"/>
    </location>
</feature>
<protein>
    <recommendedName>
        <fullName evidence="4">Lipoprotein</fullName>
    </recommendedName>
</protein>
<evidence type="ECO:0000256" key="1">
    <source>
        <dbReference type="SAM" id="SignalP"/>
    </source>
</evidence>
<keyword evidence="1" id="KW-0732">Signal</keyword>